<evidence type="ECO:0000256" key="8">
    <source>
        <dbReference type="ARBA" id="ARBA00023175"/>
    </source>
</evidence>
<comment type="subcellular location">
    <subcellularLocation>
        <location evidence="1 10">Cytoplasm</location>
        <location evidence="1 10">Cytoskeleton</location>
    </subcellularLocation>
</comment>
<dbReference type="GO" id="GO:0005813">
    <property type="term" value="C:centrosome"/>
    <property type="evidence" value="ECO:0007669"/>
    <property type="project" value="TreeGrafter"/>
</dbReference>
<keyword evidence="7 10" id="KW-0243">Dynein</keyword>
<evidence type="ECO:0000256" key="1">
    <source>
        <dbReference type="ARBA" id="ARBA00004245"/>
    </source>
</evidence>
<sequence length="160" mass="17886">MKVGAWCLDTDVNMNLHLRYALNKNTIWNSLVVICVSMTELWKAENSISDTIQLLRSHLDYLNLDDEEVVDLQESLQRQFQLYIEPNRQTDGANDEAEKPSSKLEHLHRMGSVTHSSGMPVNSLHPADASGAASDSVLVPIPEGTFKEKLSVPVMILVTK</sequence>
<gene>
    <name evidence="11" type="ORF">DILT_LOCUS17047</name>
</gene>
<protein>
    <recommendedName>
        <fullName evidence="10">Dynein light intermediate chain</fullName>
    </recommendedName>
</protein>
<feature type="non-terminal residue" evidence="11">
    <location>
        <position position="160"/>
    </location>
</feature>
<dbReference type="GO" id="GO:0007018">
    <property type="term" value="P:microtubule-based movement"/>
    <property type="evidence" value="ECO:0007669"/>
    <property type="project" value="InterPro"/>
</dbReference>
<dbReference type="GO" id="GO:0045504">
    <property type="term" value="F:dynein heavy chain binding"/>
    <property type="evidence" value="ECO:0007669"/>
    <property type="project" value="TreeGrafter"/>
</dbReference>
<evidence type="ECO:0000256" key="5">
    <source>
        <dbReference type="ARBA" id="ARBA00022741"/>
    </source>
</evidence>
<evidence type="ECO:0000313" key="12">
    <source>
        <dbReference type="Proteomes" id="UP000281553"/>
    </source>
</evidence>
<keyword evidence="5 10" id="KW-0547">Nucleotide-binding</keyword>
<dbReference type="PANTHER" id="PTHR12688:SF0">
    <property type="entry name" value="DYNEIN LIGHT INTERMEDIATE CHAIN"/>
    <property type="match status" value="1"/>
</dbReference>
<evidence type="ECO:0000256" key="3">
    <source>
        <dbReference type="ARBA" id="ARBA00022490"/>
    </source>
</evidence>
<evidence type="ECO:0000313" key="11">
    <source>
        <dbReference type="EMBL" id="VDN36495.1"/>
    </source>
</evidence>
<keyword evidence="6 10" id="KW-0067">ATP-binding</keyword>
<dbReference type="InterPro" id="IPR022780">
    <property type="entry name" value="Dynein_light_int_chain"/>
</dbReference>
<dbReference type="GO" id="GO:0005524">
    <property type="term" value="F:ATP binding"/>
    <property type="evidence" value="ECO:0007669"/>
    <property type="project" value="UniProtKB-KW"/>
</dbReference>
<organism evidence="11 12">
    <name type="scientific">Dibothriocephalus latus</name>
    <name type="common">Fish tapeworm</name>
    <name type="synonym">Diphyllobothrium latum</name>
    <dbReference type="NCBI Taxonomy" id="60516"/>
    <lineage>
        <taxon>Eukaryota</taxon>
        <taxon>Metazoa</taxon>
        <taxon>Spiralia</taxon>
        <taxon>Lophotrochozoa</taxon>
        <taxon>Platyhelminthes</taxon>
        <taxon>Cestoda</taxon>
        <taxon>Eucestoda</taxon>
        <taxon>Diphyllobothriidea</taxon>
        <taxon>Diphyllobothriidae</taxon>
        <taxon>Dibothriocephalus</taxon>
    </lineage>
</organism>
<accession>A0A3P7N2F8</accession>
<dbReference type="GO" id="GO:0000226">
    <property type="term" value="P:microtubule cytoskeleton organization"/>
    <property type="evidence" value="ECO:0007669"/>
    <property type="project" value="TreeGrafter"/>
</dbReference>
<name>A0A3P7N2F8_DIBLA</name>
<dbReference type="AlphaFoldDB" id="A0A3P7N2F8"/>
<evidence type="ECO:0000256" key="7">
    <source>
        <dbReference type="ARBA" id="ARBA00023017"/>
    </source>
</evidence>
<dbReference type="InterPro" id="IPR008467">
    <property type="entry name" value="Dynein1_light_intermed_chain"/>
</dbReference>
<evidence type="ECO:0000256" key="6">
    <source>
        <dbReference type="ARBA" id="ARBA00022840"/>
    </source>
</evidence>
<dbReference type="GO" id="GO:0005874">
    <property type="term" value="C:microtubule"/>
    <property type="evidence" value="ECO:0007669"/>
    <property type="project" value="UniProtKB-KW"/>
</dbReference>
<dbReference type="Pfam" id="PF05783">
    <property type="entry name" value="DLIC"/>
    <property type="match status" value="1"/>
</dbReference>
<keyword evidence="12" id="KW-1185">Reference proteome</keyword>
<keyword evidence="3 10" id="KW-0963">Cytoplasm</keyword>
<dbReference type="OrthoDB" id="27603at2759"/>
<reference evidence="11 12" key="1">
    <citation type="submission" date="2018-11" db="EMBL/GenBank/DDBJ databases">
        <authorList>
            <consortium name="Pathogen Informatics"/>
        </authorList>
    </citation>
    <scope>NUCLEOTIDE SEQUENCE [LARGE SCALE GENOMIC DNA]</scope>
</reference>
<evidence type="ECO:0000256" key="4">
    <source>
        <dbReference type="ARBA" id="ARBA00022701"/>
    </source>
</evidence>
<dbReference type="EMBL" id="UYRU01089002">
    <property type="protein sequence ID" value="VDN36495.1"/>
    <property type="molecule type" value="Genomic_DNA"/>
</dbReference>
<evidence type="ECO:0000256" key="9">
    <source>
        <dbReference type="ARBA" id="ARBA00023212"/>
    </source>
</evidence>
<keyword evidence="2 10" id="KW-0813">Transport</keyword>
<dbReference type="PANTHER" id="PTHR12688">
    <property type="entry name" value="DYNEIN LIGHT INTERMEDIATE CHAIN"/>
    <property type="match status" value="1"/>
</dbReference>
<keyword evidence="8 10" id="KW-0505">Motor protein</keyword>
<proteinExistence type="inferred from homology"/>
<dbReference type="GO" id="GO:0005868">
    <property type="term" value="C:cytoplasmic dynein complex"/>
    <property type="evidence" value="ECO:0007669"/>
    <property type="project" value="UniProtKB-UniRule"/>
</dbReference>
<comment type="similarity">
    <text evidence="10">Belongs to the dynein light intermediate chain family.</text>
</comment>
<keyword evidence="4 10" id="KW-0493">Microtubule</keyword>
<evidence type="ECO:0000256" key="10">
    <source>
        <dbReference type="RuleBase" id="RU366047"/>
    </source>
</evidence>
<keyword evidence="9 10" id="KW-0206">Cytoskeleton</keyword>
<comment type="function">
    <text evidence="10">Acts as one of several non-catalytic accessory components of the cytoplasmic dynein 1 complex that are thought to be involved in linking dynein to cargos and to adapter proteins that regulate dynein function. Cytoplasmic dynein 1 acts as a motor for the intracellular retrograde motility of vesicles and organelles along microtubules. May play a role in binding dynein to membranous organelles or chromosomes.</text>
</comment>
<evidence type="ECO:0000256" key="2">
    <source>
        <dbReference type="ARBA" id="ARBA00022448"/>
    </source>
</evidence>
<comment type="subunit">
    <text evidence="10">Homodimer. The cytoplasmic dynein 1 complex consists of two catalytic heavy chains (HCs) and a number of non-catalytic subunits presented by intermediate chains (ICs).</text>
</comment>
<dbReference type="Proteomes" id="UP000281553">
    <property type="component" value="Unassembled WGS sequence"/>
</dbReference>